<dbReference type="Gene3D" id="3.20.20.370">
    <property type="entry name" value="Glycoside hydrolase/deacetylase"/>
    <property type="match status" value="1"/>
</dbReference>
<dbReference type="Pfam" id="PF01522">
    <property type="entry name" value="Polysacc_deac_1"/>
    <property type="match status" value="1"/>
</dbReference>
<dbReference type="Proteomes" id="UP001500212">
    <property type="component" value="Unassembled WGS sequence"/>
</dbReference>
<dbReference type="PANTHER" id="PTHR10587:SF134">
    <property type="entry name" value="SECRETED PROTEIN"/>
    <property type="match status" value="1"/>
</dbReference>
<name>A0ABP8TLS4_9ACTN</name>
<proteinExistence type="predicted"/>
<dbReference type="PROSITE" id="PS51677">
    <property type="entry name" value="NODB"/>
    <property type="match status" value="1"/>
</dbReference>
<evidence type="ECO:0000259" key="1">
    <source>
        <dbReference type="PROSITE" id="PS51677"/>
    </source>
</evidence>
<feature type="domain" description="NodB homology" evidence="1">
    <location>
        <begin position="83"/>
        <end position="260"/>
    </location>
</feature>
<dbReference type="EMBL" id="BAABHJ010000016">
    <property type="protein sequence ID" value="GAA4611254.1"/>
    <property type="molecule type" value="Genomic_DNA"/>
</dbReference>
<keyword evidence="3" id="KW-1185">Reference proteome</keyword>
<comment type="caution">
    <text evidence="2">The sequence shown here is derived from an EMBL/GenBank/DDBJ whole genome shotgun (WGS) entry which is preliminary data.</text>
</comment>
<dbReference type="SUPFAM" id="SSF88713">
    <property type="entry name" value="Glycoside hydrolase/deacetylase"/>
    <property type="match status" value="1"/>
</dbReference>
<dbReference type="InterPro" id="IPR050248">
    <property type="entry name" value="Polysacc_deacetylase_ArnD"/>
</dbReference>
<reference evidence="3" key="1">
    <citation type="journal article" date="2019" name="Int. J. Syst. Evol. Microbiol.">
        <title>The Global Catalogue of Microorganisms (GCM) 10K type strain sequencing project: providing services to taxonomists for standard genome sequencing and annotation.</title>
        <authorList>
            <consortium name="The Broad Institute Genomics Platform"/>
            <consortium name="The Broad Institute Genome Sequencing Center for Infectious Disease"/>
            <person name="Wu L."/>
            <person name="Ma J."/>
        </authorList>
    </citation>
    <scope>NUCLEOTIDE SEQUENCE [LARGE SCALE GENOMIC DNA]</scope>
    <source>
        <strain evidence="3">JCM 17938</strain>
    </source>
</reference>
<dbReference type="RefSeq" id="WP_345358343.1">
    <property type="nucleotide sequence ID" value="NZ_BAABHJ010000016.1"/>
</dbReference>
<dbReference type="InterPro" id="IPR002509">
    <property type="entry name" value="NODB_dom"/>
</dbReference>
<evidence type="ECO:0000313" key="3">
    <source>
        <dbReference type="Proteomes" id="UP001500212"/>
    </source>
</evidence>
<gene>
    <name evidence="2" type="ORF">GCM10023195_47570</name>
</gene>
<accession>A0ABP8TLS4</accession>
<organism evidence="2 3">
    <name type="scientific">Actinoallomurus liliacearum</name>
    <dbReference type="NCBI Taxonomy" id="1080073"/>
    <lineage>
        <taxon>Bacteria</taxon>
        <taxon>Bacillati</taxon>
        <taxon>Actinomycetota</taxon>
        <taxon>Actinomycetes</taxon>
        <taxon>Streptosporangiales</taxon>
        <taxon>Thermomonosporaceae</taxon>
        <taxon>Actinoallomurus</taxon>
    </lineage>
</organism>
<dbReference type="CDD" id="cd10917">
    <property type="entry name" value="CE4_NodB_like_6s_7s"/>
    <property type="match status" value="1"/>
</dbReference>
<dbReference type="InterPro" id="IPR011330">
    <property type="entry name" value="Glyco_hydro/deAcase_b/a-brl"/>
</dbReference>
<sequence>MREKGLIASCLLAAVLGVTSGAWPDIRGRVEGSPAHAAGPPAMAQVMAPPRWPAPKPGTWQVSYERRGDGLPPVVDRIQTNDKVVFITIDDGWEHDTRFVDIVRTQRVPIMVFLTDQAARTGYEYFWALQHAGAPIEDHTMDHAAPYNDMRRLSAAAQHRQICDSADIDARQYGRRPQIFRPPGGSYDQVTRTAARDCGMKSVVIWSVEFYNGLSGKLARMDGGSDLRPGDIILMHFRRGLAGDFERLLTWIRQAGLRPAALANYLPRSQGGEAAG</sequence>
<dbReference type="PANTHER" id="PTHR10587">
    <property type="entry name" value="GLYCOSYL TRANSFERASE-RELATED"/>
    <property type="match status" value="1"/>
</dbReference>
<protein>
    <recommendedName>
        <fullName evidence="1">NodB homology domain-containing protein</fullName>
    </recommendedName>
</protein>
<evidence type="ECO:0000313" key="2">
    <source>
        <dbReference type="EMBL" id="GAA4611254.1"/>
    </source>
</evidence>